<gene>
    <name evidence="1" type="ORF">Ga0061061_11413</name>
</gene>
<evidence type="ECO:0000313" key="2">
    <source>
        <dbReference type="Proteomes" id="UP000182178"/>
    </source>
</evidence>
<sequence>MFWIIAALIGGYVAAIFTWPRIRTWVVGVEAEIASLREKARALQAKIKSFTGG</sequence>
<accession>A0ABP2A896</accession>
<keyword evidence="2" id="KW-1185">Reference proteome</keyword>
<evidence type="ECO:0000313" key="1">
    <source>
        <dbReference type="EMBL" id="CUA90589.1"/>
    </source>
</evidence>
<reference evidence="1 2" key="1">
    <citation type="submission" date="2015-08" db="EMBL/GenBank/DDBJ databases">
        <authorList>
            <person name="Varghese N."/>
        </authorList>
    </citation>
    <scope>NUCLEOTIDE SEQUENCE [LARGE SCALE GENOMIC DNA]</scope>
    <source>
        <strain evidence="1 2">DSM 18167</strain>
    </source>
</reference>
<dbReference type="EMBL" id="CYHC01000014">
    <property type="protein sequence ID" value="CUA90589.1"/>
    <property type="molecule type" value="Genomic_DNA"/>
</dbReference>
<dbReference type="RefSeq" id="WP_157672356.1">
    <property type="nucleotide sequence ID" value="NZ_CYHC01000014.1"/>
</dbReference>
<organism evidence="1 2">
    <name type="scientific">Chelatococcus sambhunathii</name>
    <dbReference type="NCBI Taxonomy" id="363953"/>
    <lineage>
        <taxon>Bacteria</taxon>
        <taxon>Pseudomonadati</taxon>
        <taxon>Pseudomonadota</taxon>
        <taxon>Alphaproteobacteria</taxon>
        <taxon>Hyphomicrobiales</taxon>
        <taxon>Chelatococcaceae</taxon>
        <taxon>Chelatococcus</taxon>
    </lineage>
</organism>
<proteinExistence type="predicted"/>
<comment type="caution">
    <text evidence="1">The sequence shown here is derived from an EMBL/GenBank/DDBJ whole genome shotgun (WGS) entry which is preliminary data.</text>
</comment>
<protein>
    <submittedName>
        <fullName evidence="1">Uncharacterized protein</fullName>
    </submittedName>
</protein>
<name>A0ABP2A896_9HYPH</name>
<dbReference type="Proteomes" id="UP000182178">
    <property type="component" value="Unassembled WGS sequence"/>
</dbReference>